<accession>A0A5B7HU73</accession>
<dbReference type="EMBL" id="VSRR010036606">
    <property type="protein sequence ID" value="MPC73335.1"/>
    <property type="molecule type" value="Genomic_DNA"/>
</dbReference>
<gene>
    <name evidence="1" type="ORF">E2C01_067658</name>
</gene>
<proteinExistence type="predicted"/>
<comment type="caution">
    <text evidence="1">The sequence shown here is derived from an EMBL/GenBank/DDBJ whole genome shotgun (WGS) entry which is preliminary data.</text>
</comment>
<evidence type="ECO:0000313" key="2">
    <source>
        <dbReference type="Proteomes" id="UP000324222"/>
    </source>
</evidence>
<dbReference type="AlphaFoldDB" id="A0A5B7HU73"/>
<protein>
    <submittedName>
        <fullName evidence="1">Uncharacterized protein</fullName>
    </submittedName>
</protein>
<reference evidence="1 2" key="1">
    <citation type="submission" date="2019-05" db="EMBL/GenBank/DDBJ databases">
        <title>Another draft genome of Portunus trituberculatus and its Hox gene families provides insights of decapod evolution.</title>
        <authorList>
            <person name="Jeong J.-H."/>
            <person name="Song I."/>
            <person name="Kim S."/>
            <person name="Choi T."/>
            <person name="Kim D."/>
            <person name="Ryu S."/>
            <person name="Kim W."/>
        </authorList>
    </citation>
    <scope>NUCLEOTIDE SEQUENCE [LARGE SCALE GENOMIC DNA]</scope>
    <source>
        <tissue evidence="1">Muscle</tissue>
    </source>
</reference>
<evidence type="ECO:0000313" key="1">
    <source>
        <dbReference type="EMBL" id="MPC73335.1"/>
    </source>
</evidence>
<organism evidence="1 2">
    <name type="scientific">Portunus trituberculatus</name>
    <name type="common">Swimming crab</name>
    <name type="synonym">Neptunus trituberculatus</name>
    <dbReference type="NCBI Taxonomy" id="210409"/>
    <lineage>
        <taxon>Eukaryota</taxon>
        <taxon>Metazoa</taxon>
        <taxon>Ecdysozoa</taxon>
        <taxon>Arthropoda</taxon>
        <taxon>Crustacea</taxon>
        <taxon>Multicrustacea</taxon>
        <taxon>Malacostraca</taxon>
        <taxon>Eumalacostraca</taxon>
        <taxon>Eucarida</taxon>
        <taxon>Decapoda</taxon>
        <taxon>Pleocyemata</taxon>
        <taxon>Brachyura</taxon>
        <taxon>Eubrachyura</taxon>
        <taxon>Portunoidea</taxon>
        <taxon>Portunidae</taxon>
        <taxon>Portuninae</taxon>
        <taxon>Portunus</taxon>
    </lineage>
</organism>
<dbReference type="Proteomes" id="UP000324222">
    <property type="component" value="Unassembled WGS sequence"/>
</dbReference>
<sequence length="61" mass="6026">MHLKGLVPASVRCVSRSGVAVSERSCRAGRSCVIAVVCHAGLAGSRCWSPCGPGSGGEGVG</sequence>
<name>A0A5B7HU73_PORTR</name>
<keyword evidence="2" id="KW-1185">Reference proteome</keyword>